<evidence type="ECO:0000259" key="13">
    <source>
        <dbReference type="Pfam" id="PF08407"/>
    </source>
</evidence>
<dbReference type="SUPFAM" id="SSF53448">
    <property type="entry name" value="Nucleotide-diphospho-sugar transferases"/>
    <property type="match status" value="1"/>
</dbReference>
<keyword evidence="3 11" id="KW-1003">Cell membrane</keyword>
<feature type="transmembrane region" description="Helical" evidence="11">
    <location>
        <begin position="578"/>
        <end position="601"/>
    </location>
</feature>
<dbReference type="GO" id="GO:0005886">
    <property type="term" value="C:plasma membrane"/>
    <property type="evidence" value="ECO:0007669"/>
    <property type="project" value="UniProtKB-SubCell"/>
</dbReference>
<dbReference type="InterPro" id="IPR004835">
    <property type="entry name" value="Chitin_synth"/>
</dbReference>
<keyword evidence="4 11" id="KW-0328">Glycosyltransferase</keyword>
<evidence type="ECO:0000256" key="5">
    <source>
        <dbReference type="ARBA" id="ARBA00022679"/>
    </source>
</evidence>
<comment type="caution">
    <text evidence="14">The sequence shown here is derived from an EMBL/GenBank/DDBJ whole genome shotgun (WGS) entry which is preliminary data.</text>
</comment>
<evidence type="ECO:0000256" key="1">
    <source>
        <dbReference type="ARBA" id="ARBA00004651"/>
    </source>
</evidence>
<keyword evidence="15" id="KW-1185">Reference proteome</keyword>
<feature type="transmembrane region" description="Helical" evidence="11">
    <location>
        <begin position="665"/>
        <end position="689"/>
    </location>
</feature>
<comment type="subcellular location">
    <subcellularLocation>
        <location evidence="1 11">Cell membrane</location>
        <topology evidence="1 11">Multi-pass membrane protein</topology>
    </subcellularLocation>
</comment>
<organism evidence="14 15">
    <name type="scientific">Tieghemiomyces parasiticus</name>
    <dbReference type="NCBI Taxonomy" id="78921"/>
    <lineage>
        <taxon>Eukaryota</taxon>
        <taxon>Fungi</taxon>
        <taxon>Fungi incertae sedis</taxon>
        <taxon>Zoopagomycota</taxon>
        <taxon>Kickxellomycotina</taxon>
        <taxon>Dimargaritomycetes</taxon>
        <taxon>Dimargaritales</taxon>
        <taxon>Dimargaritaceae</taxon>
        <taxon>Tieghemiomyces</taxon>
    </lineage>
</organism>
<evidence type="ECO:0000256" key="2">
    <source>
        <dbReference type="ARBA" id="ARBA00012543"/>
    </source>
</evidence>
<dbReference type="CDD" id="cd04190">
    <property type="entry name" value="Chitin_synth_C"/>
    <property type="match status" value="1"/>
</dbReference>
<feature type="transmembrane region" description="Helical" evidence="11">
    <location>
        <begin position="841"/>
        <end position="861"/>
    </location>
</feature>
<evidence type="ECO:0000256" key="10">
    <source>
        <dbReference type="ARBA" id="ARBA00024009"/>
    </source>
</evidence>
<keyword evidence="5 11" id="KW-0808">Transferase</keyword>
<keyword evidence="9 11" id="KW-0961">Cell wall biogenesis/degradation</keyword>
<proteinExistence type="inferred from homology"/>
<keyword evidence="6 11" id="KW-0812">Transmembrane</keyword>
<reference evidence="14" key="1">
    <citation type="submission" date="2022-07" db="EMBL/GenBank/DDBJ databases">
        <title>Phylogenomic reconstructions and comparative analyses of Kickxellomycotina fungi.</title>
        <authorList>
            <person name="Reynolds N.K."/>
            <person name="Stajich J.E."/>
            <person name="Barry K."/>
            <person name="Grigoriev I.V."/>
            <person name="Crous P."/>
            <person name="Smith M.E."/>
        </authorList>
    </citation>
    <scope>NUCLEOTIDE SEQUENCE</scope>
    <source>
        <strain evidence="14">RSA 861</strain>
    </source>
</reference>
<evidence type="ECO:0000256" key="3">
    <source>
        <dbReference type="ARBA" id="ARBA00022475"/>
    </source>
</evidence>
<evidence type="ECO:0000313" key="14">
    <source>
        <dbReference type="EMBL" id="KAJ1929122.1"/>
    </source>
</evidence>
<feature type="transmembrane region" description="Helical" evidence="11">
    <location>
        <begin position="737"/>
        <end position="756"/>
    </location>
</feature>
<keyword evidence="7 11" id="KW-1133">Transmembrane helix</keyword>
<evidence type="ECO:0000256" key="11">
    <source>
        <dbReference type="RuleBase" id="RU366040"/>
    </source>
</evidence>
<name>A0A9W8ADZ1_9FUNG</name>
<evidence type="ECO:0000256" key="8">
    <source>
        <dbReference type="ARBA" id="ARBA00023136"/>
    </source>
</evidence>
<comment type="function">
    <text evidence="10 11">Polymerizes chitin, a structural polymer of the cell wall and septum, by transferring the sugar moiety of UDP-GlcNAc to the non-reducing end of the growing chitin polymer.</text>
</comment>
<feature type="transmembrane region" description="Helical" evidence="11">
    <location>
        <begin position="635"/>
        <end position="653"/>
    </location>
</feature>
<feature type="domain" description="Chitin synthase N-terminal" evidence="13">
    <location>
        <begin position="165"/>
        <end position="229"/>
    </location>
</feature>
<dbReference type="InterPro" id="IPR013616">
    <property type="entry name" value="Chitin_synth_N"/>
</dbReference>
<feature type="transmembrane region" description="Helical" evidence="11">
    <location>
        <begin position="547"/>
        <end position="566"/>
    </location>
</feature>
<dbReference type="GO" id="GO:0071555">
    <property type="term" value="P:cell wall organization"/>
    <property type="evidence" value="ECO:0007669"/>
    <property type="project" value="UniProtKB-KW"/>
</dbReference>
<protein>
    <recommendedName>
        <fullName evidence="2 11">Chitin synthase</fullName>
        <ecNumber evidence="2 11">2.4.1.16</ecNumber>
    </recommendedName>
</protein>
<evidence type="ECO:0000256" key="6">
    <source>
        <dbReference type="ARBA" id="ARBA00022692"/>
    </source>
</evidence>
<dbReference type="AlphaFoldDB" id="A0A9W8ADZ1"/>
<dbReference type="PANTHER" id="PTHR22914:SF9">
    <property type="entry name" value="CHITIN SYNTHASE 1"/>
    <property type="match status" value="1"/>
</dbReference>
<evidence type="ECO:0000313" key="15">
    <source>
        <dbReference type="Proteomes" id="UP001150569"/>
    </source>
</evidence>
<dbReference type="OrthoDB" id="26569at2759"/>
<gene>
    <name evidence="14" type="ORF">IWQ60_001430</name>
</gene>
<dbReference type="GO" id="GO:0030428">
    <property type="term" value="C:cell septum"/>
    <property type="evidence" value="ECO:0007669"/>
    <property type="project" value="TreeGrafter"/>
</dbReference>
<dbReference type="GO" id="GO:0004100">
    <property type="term" value="F:chitin synthase activity"/>
    <property type="evidence" value="ECO:0007669"/>
    <property type="project" value="UniProtKB-UniRule"/>
</dbReference>
<dbReference type="EMBL" id="JANBPT010000046">
    <property type="protein sequence ID" value="KAJ1929122.1"/>
    <property type="molecule type" value="Genomic_DNA"/>
</dbReference>
<dbReference type="PANTHER" id="PTHR22914">
    <property type="entry name" value="CHITIN SYNTHASE"/>
    <property type="match status" value="1"/>
</dbReference>
<evidence type="ECO:0000256" key="4">
    <source>
        <dbReference type="ARBA" id="ARBA00022676"/>
    </source>
</evidence>
<evidence type="ECO:0000256" key="9">
    <source>
        <dbReference type="ARBA" id="ARBA00023316"/>
    </source>
</evidence>
<feature type="region of interest" description="Disordered" evidence="12">
    <location>
        <begin position="103"/>
        <end position="129"/>
    </location>
</feature>
<dbReference type="Pfam" id="PF08407">
    <property type="entry name" value="Chitin_synth_1N"/>
    <property type="match status" value="1"/>
</dbReference>
<evidence type="ECO:0000256" key="12">
    <source>
        <dbReference type="SAM" id="MobiDB-lite"/>
    </source>
</evidence>
<dbReference type="Proteomes" id="UP001150569">
    <property type="component" value="Unassembled WGS sequence"/>
</dbReference>
<accession>A0A9W8ADZ1</accession>
<dbReference type="EC" id="2.4.1.16" evidence="2 11"/>
<keyword evidence="8 11" id="KW-0472">Membrane</keyword>
<dbReference type="InterPro" id="IPR029044">
    <property type="entry name" value="Nucleotide-diphossugar_trans"/>
</dbReference>
<dbReference type="GO" id="GO:0006031">
    <property type="term" value="P:chitin biosynthetic process"/>
    <property type="evidence" value="ECO:0007669"/>
    <property type="project" value="UniProtKB-UniRule"/>
</dbReference>
<comment type="catalytic activity">
    <reaction evidence="11">
        <text>[(1-&gt;4)-N-acetyl-beta-D-glucosaminyl](n) + UDP-N-acetyl-alpha-D-glucosamine = [(1-&gt;4)-N-acetyl-beta-D-glucosaminyl](n+1) + UDP + H(+)</text>
        <dbReference type="Rhea" id="RHEA:16637"/>
        <dbReference type="Rhea" id="RHEA-COMP:9593"/>
        <dbReference type="Rhea" id="RHEA-COMP:9595"/>
        <dbReference type="ChEBI" id="CHEBI:15378"/>
        <dbReference type="ChEBI" id="CHEBI:17029"/>
        <dbReference type="ChEBI" id="CHEBI:57705"/>
        <dbReference type="ChEBI" id="CHEBI:58223"/>
        <dbReference type="EC" id="2.4.1.16"/>
    </reaction>
</comment>
<evidence type="ECO:0000256" key="7">
    <source>
        <dbReference type="ARBA" id="ARBA00022989"/>
    </source>
</evidence>
<feature type="region of interest" description="Disordered" evidence="12">
    <location>
        <begin position="1"/>
        <end position="48"/>
    </location>
</feature>
<dbReference type="Pfam" id="PF01644">
    <property type="entry name" value="Chitin_synth_1"/>
    <property type="match status" value="1"/>
</dbReference>
<sequence length="909" mass="102464">MYNDRNNHYPPNGGGGGGGRYQQQQQQQPPRPSPPAGHHGYMDADSVHTYQDSYYNITPNTEGGHGYEYEPEHVSLVQNAQGIPVAAPLPTPGFAQGAYPLSASSSFTHQQPPAAPGTPGSEKKIDPRDDPLVDPSIQFLYNTQDAPPPSSRYYESYQNLRTRQLQQVQLTSGNLVLDCPVPTKILQMGRYKEGDEFTKVRYTACTVDPNEFLARRYTLRPVLYGRSTELFIVLTMYNEDEVLFTRTMTSVFKNIAHLCSRTRSRTWGKDGWQKVVVAVVSDGRSKINPRVLNVLGAMGVYQDGIMQNSVNGQAVTSHVFEYTTQITVDSKLNIRGPDKGMVPVQVLFCLKEKNAKKLNSHRWFFNAFAPLLNPNVCVLIDVGTKPGGTSIYHLWKAFDRDPQVGGACGEICTDVGRGCCNVWNPLVAAQNFEYKMSNILDKPLESFFGYISVLPGAFSAYRYAALQNTAPGIGPLAAYFKGELLHSADSDGGIFEANMYLAEDRILCFELVAKKNCNWILKYVKSAKGVTDVPDTLAELISQRRRWLNGSFFAAFYAMVHWYKIFQSGHSILRIFMLLLEFFYNLFTLVFSWFSLANFYLTYYFLYHNVMDAVNAKPARGKDPFFGGGKYVYEIGREIYLLALITIFIISLGNRPQGSKTTYMICVVLFFIVMVIMFYTAMFMVVQSVKQTKFEDGLSVFEDATFRDIVISFASTYGLYLISSLMYFEPWHMFTSFVQYLALLPSFINILTVYAFCNVHDVSWGTKGDTSMSNDLGHAKVKKQDGQEVAEVAVAASQSDANTKYEKFLQELQKPAPAVNNKRDAATKREDNNKLFRTRFLLAWMFTNALLVVTLTSTYFLDFIEDNYTSSTGIVFNPYLSFIFWSVAGMAAFRFVGSVLYLILFYTFG</sequence>
<comment type="similarity">
    <text evidence="11">Belongs to the chitin synthase family.</text>
</comment>
<feature type="transmembrane region" description="Helical" evidence="11">
    <location>
        <begin position="882"/>
        <end position="908"/>
    </location>
</feature>